<keyword evidence="1" id="KW-0812">Transmembrane</keyword>
<accession>A0A1M6ME45</accession>
<keyword evidence="2" id="KW-0732">Signal</keyword>
<feature type="transmembrane region" description="Helical" evidence="1">
    <location>
        <begin position="336"/>
        <end position="358"/>
    </location>
</feature>
<evidence type="ECO:0000256" key="1">
    <source>
        <dbReference type="SAM" id="Phobius"/>
    </source>
</evidence>
<organism evidence="3 4">
    <name type="scientific">Caminicella sporogenes DSM 14501</name>
    <dbReference type="NCBI Taxonomy" id="1121266"/>
    <lineage>
        <taxon>Bacteria</taxon>
        <taxon>Bacillati</taxon>
        <taxon>Bacillota</taxon>
        <taxon>Clostridia</taxon>
        <taxon>Peptostreptococcales</taxon>
        <taxon>Caminicellaceae</taxon>
        <taxon>Caminicella</taxon>
    </lineage>
</organism>
<reference evidence="3 4" key="1">
    <citation type="submission" date="2016-11" db="EMBL/GenBank/DDBJ databases">
        <authorList>
            <person name="Jaros S."/>
            <person name="Januszkiewicz K."/>
            <person name="Wedrychowicz H."/>
        </authorList>
    </citation>
    <scope>NUCLEOTIDE SEQUENCE [LARGE SCALE GENOMIC DNA]</scope>
    <source>
        <strain evidence="3 4">DSM 14501</strain>
    </source>
</reference>
<feature type="transmembrane region" description="Helical" evidence="1">
    <location>
        <begin position="298"/>
        <end position="316"/>
    </location>
</feature>
<protein>
    <submittedName>
        <fullName evidence="3">Uncharacterized membrane protein</fullName>
    </submittedName>
</protein>
<gene>
    <name evidence="3" type="ORF">SAMN02745883_00501</name>
</gene>
<dbReference type="EMBL" id="FRAJ01000004">
    <property type="protein sequence ID" value="SHJ81640.1"/>
    <property type="molecule type" value="Genomic_DNA"/>
</dbReference>
<dbReference type="Pfam" id="PF07907">
    <property type="entry name" value="YibE_F"/>
    <property type="match status" value="1"/>
</dbReference>
<proteinExistence type="predicted"/>
<feature type="signal peptide" evidence="2">
    <location>
        <begin position="1"/>
        <end position="21"/>
    </location>
</feature>
<sequence length="361" mass="39627">MMKKICIFVAMFILTLFSVYAEDEYKVYDAKGIVLDVINEEDMNNESINTVQNVKLKILTGKYKGEIFHIKNVQSGNPVYDIPVQKGDKVIVMLEELADGNVEVNIADYVRDEYIFYLIGIFTLILLFIGKFKGLKTLITLIITMIGIFKILLPLMLKGYNPIILTVLISTFITVISIFIISGIGRKSISAILGTISGVVIAGILAFIIGGRVKLTGLSAEEAAMLLYIPQNVKFNFQYLLFSGILLGALGAVMDVSMSIASSIEEINKINRNMTVKELFLSGMNIGKDIMGTMANTLILAYTGSSIPLILLFMAYDTSLLKIINLDIVATEIIRSLSGSIGLISTIPITAITAAFLMKKN</sequence>
<dbReference type="InterPro" id="IPR012507">
    <property type="entry name" value="YibE_F"/>
</dbReference>
<feature type="transmembrane region" description="Helical" evidence="1">
    <location>
        <begin position="137"/>
        <end position="157"/>
    </location>
</feature>
<keyword evidence="1" id="KW-1133">Transmembrane helix</keyword>
<keyword evidence="1" id="KW-0472">Membrane</keyword>
<dbReference type="STRING" id="1121266.SAMN02745883_00501"/>
<evidence type="ECO:0000313" key="4">
    <source>
        <dbReference type="Proteomes" id="UP000184082"/>
    </source>
</evidence>
<evidence type="ECO:0000256" key="2">
    <source>
        <dbReference type="SAM" id="SignalP"/>
    </source>
</evidence>
<dbReference type="RefSeq" id="WP_072965811.1">
    <property type="nucleotide sequence ID" value="NZ_FRAJ01000004.1"/>
</dbReference>
<keyword evidence="4" id="KW-1185">Reference proteome</keyword>
<feature type="transmembrane region" description="Helical" evidence="1">
    <location>
        <begin position="163"/>
        <end position="184"/>
    </location>
</feature>
<feature type="transmembrane region" description="Helical" evidence="1">
    <location>
        <begin position="239"/>
        <end position="264"/>
    </location>
</feature>
<feature type="chain" id="PRO_5039398275" evidence="2">
    <location>
        <begin position="22"/>
        <end position="361"/>
    </location>
</feature>
<dbReference type="AlphaFoldDB" id="A0A1M6ME45"/>
<dbReference type="Proteomes" id="UP000184082">
    <property type="component" value="Unassembled WGS sequence"/>
</dbReference>
<dbReference type="PANTHER" id="PTHR41771:SF1">
    <property type="entry name" value="MEMBRANE PROTEIN"/>
    <property type="match status" value="1"/>
</dbReference>
<dbReference type="PANTHER" id="PTHR41771">
    <property type="entry name" value="MEMBRANE PROTEIN-RELATED"/>
    <property type="match status" value="1"/>
</dbReference>
<feature type="transmembrane region" description="Helical" evidence="1">
    <location>
        <begin position="191"/>
        <end position="209"/>
    </location>
</feature>
<evidence type="ECO:0000313" key="3">
    <source>
        <dbReference type="EMBL" id="SHJ81640.1"/>
    </source>
</evidence>
<name>A0A1M6ME45_9FIRM</name>
<feature type="transmembrane region" description="Helical" evidence="1">
    <location>
        <begin position="114"/>
        <end position="130"/>
    </location>
</feature>